<evidence type="ECO:0000313" key="3">
    <source>
        <dbReference type="EMBL" id="SVA97631.1"/>
    </source>
</evidence>
<accession>A0A382A8R7</accession>
<evidence type="ECO:0000259" key="2">
    <source>
        <dbReference type="Pfam" id="PF00535"/>
    </source>
</evidence>
<dbReference type="AlphaFoldDB" id="A0A382A8R7"/>
<dbReference type="EMBL" id="UINC01024286">
    <property type="protein sequence ID" value="SVA97631.1"/>
    <property type="molecule type" value="Genomic_DNA"/>
</dbReference>
<feature type="transmembrane region" description="Helical" evidence="1">
    <location>
        <begin position="49"/>
        <end position="69"/>
    </location>
</feature>
<proteinExistence type="predicted"/>
<gene>
    <name evidence="3" type="ORF">METZ01_LOCUS150485</name>
</gene>
<keyword evidence="1" id="KW-1133">Transmembrane helix</keyword>
<dbReference type="CDD" id="cd04179">
    <property type="entry name" value="DPM_DPG-synthase_like"/>
    <property type="match status" value="1"/>
</dbReference>
<keyword evidence="1" id="KW-0812">Transmembrane</keyword>
<reference evidence="3" key="1">
    <citation type="submission" date="2018-05" db="EMBL/GenBank/DDBJ databases">
        <authorList>
            <person name="Lanie J.A."/>
            <person name="Ng W.-L."/>
            <person name="Kazmierczak K.M."/>
            <person name="Andrzejewski T.M."/>
            <person name="Davidsen T.M."/>
            <person name="Wayne K.J."/>
            <person name="Tettelin H."/>
            <person name="Glass J.I."/>
            <person name="Rusch D."/>
            <person name="Podicherti R."/>
            <person name="Tsui H.-C.T."/>
            <person name="Winkler M.E."/>
        </authorList>
    </citation>
    <scope>NUCLEOTIDE SEQUENCE</scope>
</reference>
<evidence type="ECO:0000256" key="1">
    <source>
        <dbReference type="SAM" id="Phobius"/>
    </source>
</evidence>
<dbReference type="Gene3D" id="3.90.550.10">
    <property type="entry name" value="Spore Coat Polysaccharide Biosynthesis Protein SpsA, Chain A"/>
    <property type="match status" value="1"/>
</dbReference>
<organism evidence="3">
    <name type="scientific">marine metagenome</name>
    <dbReference type="NCBI Taxonomy" id="408172"/>
    <lineage>
        <taxon>unclassified sequences</taxon>
        <taxon>metagenomes</taxon>
        <taxon>ecological metagenomes</taxon>
    </lineage>
</organism>
<protein>
    <recommendedName>
        <fullName evidence="2">Glycosyltransferase 2-like domain-containing protein</fullName>
    </recommendedName>
</protein>
<dbReference type="InterPro" id="IPR029044">
    <property type="entry name" value="Nucleotide-diphossugar_trans"/>
</dbReference>
<name>A0A382A8R7_9ZZZZ</name>
<dbReference type="InterPro" id="IPR001173">
    <property type="entry name" value="Glyco_trans_2-like"/>
</dbReference>
<feature type="domain" description="Glycosyltransferase 2-like" evidence="2">
    <location>
        <begin position="94"/>
        <end position="260"/>
    </location>
</feature>
<sequence>MLALTLVILFIVNISWLIANLYLWSTEGIIAVTGEENDGLFEDIYYSEYARWIIWADLGWIASLLIFMFRSKHYKTDPALHYLQFDSISNPKMCVAMPSYNEEESVGKVVTDFKNQKFVESVIVVDNNSSDNTVEVAKQHGATVVTKNENKGFSHSFVLGLKESLKTDANIIVTTEADGSFSGGDLSKLLPYLENCDMVTGTRQTQILTEKGNQNSRFLVWGNLFLAKLIQLKHFSQDHLSVVNLTDVGCIFMIIKRDALLKIIEQLSEKETEKSTWNISMRLYTTLLVIENDLRLIEVPITFKKRIGKSKIGTGKNLRTIKMGLIFLWVILRY</sequence>
<dbReference type="SUPFAM" id="SSF53448">
    <property type="entry name" value="Nucleotide-diphospho-sugar transferases"/>
    <property type="match status" value="1"/>
</dbReference>
<dbReference type="Pfam" id="PF00535">
    <property type="entry name" value="Glycos_transf_2"/>
    <property type="match status" value="1"/>
</dbReference>
<dbReference type="PANTHER" id="PTHR48090:SF7">
    <property type="entry name" value="RFBJ PROTEIN"/>
    <property type="match status" value="1"/>
</dbReference>
<dbReference type="PANTHER" id="PTHR48090">
    <property type="entry name" value="UNDECAPRENYL-PHOSPHATE 4-DEOXY-4-FORMAMIDO-L-ARABINOSE TRANSFERASE-RELATED"/>
    <property type="match status" value="1"/>
</dbReference>
<keyword evidence="1" id="KW-0472">Membrane</keyword>
<dbReference type="InterPro" id="IPR050256">
    <property type="entry name" value="Glycosyltransferase_2"/>
</dbReference>